<evidence type="ECO:0000256" key="3">
    <source>
        <dbReference type="ARBA" id="ARBA00023315"/>
    </source>
</evidence>
<dbReference type="AlphaFoldDB" id="A0AAW2R665"/>
<comment type="similarity">
    <text evidence="1">Belongs to the plant acyltransferase family.</text>
</comment>
<dbReference type="PANTHER" id="PTHR31623:SF17">
    <property type="entry name" value="F21J9.9"/>
    <property type="match status" value="1"/>
</dbReference>
<name>A0AAW2R665_9LAMI</name>
<dbReference type="PANTHER" id="PTHR31623">
    <property type="entry name" value="F21J9.9"/>
    <property type="match status" value="1"/>
</dbReference>
<evidence type="ECO:0000256" key="2">
    <source>
        <dbReference type="ARBA" id="ARBA00022679"/>
    </source>
</evidence>
<proteinExistence type="inferred from homology"/>
<organism evidence="4">
    <name type="scientific">Sesamum calycinum</name>
    <dbReference type="NCBI Taxonomy" id="2727403"/>
    <lineage>
        <taxon>Eukaryota</taxon>
        <taxon>Viridiplantae</taxon>
        <taxon>Streptophyta</taxon>
        <taxon>Embryophyta</taxon>
        <taxon>Tracheophyta</taxon>
        <taxon>Spermatophyta</taxon>
        <taxon>Magnoliopsida</taxon>
        <taxon>eudicotyledons</taxon>
        <taxon>Gunneridae</taxon>
        <taxon>Pentapetalae</taxon>
        <taxon>asterids</taxon>
        <taxon>lamiids</taxon>
        <taxon>Lamiales</taxon>
        <taxon>Pedaliaceae</taxon>
        <taxon>Sesamum</taxon>
    </lineage>
</organism>
<dbReference type="Gene3D" id="3.30.559.10">
    <property type="entry name" value="Chloramphenicol acetyltransferase-like domain"/>
    <property type="match status" value="2"/>
</dbReference>
<reference evidence="4" key="2">
    <citation type="journal article" date="2024" name="Plant">
        <title>Genomic evolution and insights into agronomic trait innovations of Sesamum species.</title>
        <authorList>
            <person name="Miao H."/>
            <person name="Wang L."/>
            <person name="Qu L."/>
            <person name="Liu H."/>
            <person name="Sun Y."/>
            <person name="Le M."/>
            <person name="Wang Q."/>
            <person name="Wei S."/>
            <person name="Zheng Y."/>
            <person name="Lin W."/>
            <person name="Duan Y."/>
            <person name="Cao H."/>
            <person name="Xiong S."/>
            <person name="Wang X."/>
            <person name="Wei L."/>
            <person name="Li C."/>
            <person name="Ma Q."/>
            <person name="Ju M."/>
            <person name="Zhao R."/>
            <person name="Li G."/>
            <person name="Mu C."/>
            <person name="Tian Q."/>
            <person name="Mei H."/>
            <person name="Zhang T."/>
            <person name="Gao T."/>
            <person name="Zhang H."/>
        </authorList>
    </citation>
    <scope>NUCLEOTIDE SEQUENCE</scope>
    <source>
        <strain evidence="4">KEN8</strain>
    </source>
</reference>
<keyword evidence="3" id="KW-0012">Acyltransferase</keyword>
<gene>
    <name evidence="4" type="ORF">Scaly_0676600</name>
</gene>
<keyword evidence="2" id="KW-0808">Transferase</keyword>
<evidence type="ECO:0000256" key="1">
    <source>
        <dbReference type="ARBA" id="ARBA00009861"/>
    </source>
</evidence>
<dbReference type="InterPro" id="IPR023213">
    <property type="entry name" value="CAT-like_dom_sf"/>
</dbReference>
<dbReference type="EMBL" id="JACGWM010000004">
    <property type="protein sequence ID" value="KAL0375590.1"/>
    <property type="molecule type" value="Genomic_DNA"/>
</dbReference>
<reference evidence="4" key="1">
    <citation type="submission" date="2020-06" db="EMBL/GenBank/DDBJ databases">
        <authorList>
            <person name="Li T."/>
            <person name="Hu X."/>
            <person name="Zhang T."/>
            <person name="Song X."/>
            <person name="Zhang H."/>
            <person name="Dai N."/>
            <person name="Sheng W."/>
            <person name="Hou X."/>
            <person name="Wei L."/>
        </authorList>
    </citation>
    <scope>NUCLEOTIDE SEQUENCE</scope>
    <source>
        <strain evidence="4">KEN8</strain>
        <tissue evidence="4">Leaf</tissue>
    </source>
</reference>
<sequence length="432" mass="48378">MKAYVQEISRDIIKPSCQTPHHLRKLRLSYLDQLVPSFYVPLLFFFKADELRGLTTSDHVRISQKLKQSLSNTLTSFYPLAGSIKDHTIVDSNDVGVEFIEARVNTQLVEAIREVDMENLKQYLPVDPTTGEERTLLLVQVTFFNCGGIAIGMCMLHQVADLASVMAFINTWAATCRGEAERPSVSFNLASYFPPRDFPGSDFWRSSSATTEEFVTKRFVFDETKLAVLLKGAAGSVKNPTRVEVVSAFIWKQFRKMEPGKTFAAGHAVNLRTRTGPPHRLENVFGNCFVLKFAFSNSAKYEGTVEEFHDLVSKLRSAIRTVDDEYIQKSQGTGESSYLNDLFVTSPLVLKGDLELCGFSSWCGFPVYEVDYGWGSPIWFCTTAVAAKNSTVLVDSKCGHGIEAWVNVKRDNVEMLETQVNLLSSVDRCTQS</sequence>
<dbReference type="GO" id="GO:0016746">
    <property type="term" value="F:acyltransferase activity"/>
    <property type="evidence" value="ECO:0007669"/>
    <property type="project" value="UniProtKB-KW"/>
</dbReference>
<dbReference type="Pfam" id="PF02458">
    <property type="entry name" value="Transferase"/>
    <property type="match status" value="1"/>
</dbReference>
<accession>A0AAW2R665</accession>
<comment type="caution">
    <text evidence="4">The sequence shown here is derived from an EMBL/GenBank/DDBJ whole genome shotgun (WGS) entry which is preliminary data.</text>
</comment>
<evidence type="ECO:0000313" key="4">
    <source>
        <dbReference type="EMBL" id="KAL0375590.1"/>
    </source>
</evidence>
<protein>
    <submittedName>
        <fullName evidence="4">Stemmadenine O-acetyltransferase</fullName>
    </submittedName>
</protein>